<feature type="transmembrane region" description="Helical" evidence="7">
    <location>
        <begin position="98"/>
        <end position="121"/>
    </location>
</feature>
<dbReference type="PANTHER" id="PTHR43386:SF25">
    <property type="entry name" value="PEPTIDE ABC TRANSPORTER PERMEASE PROTEIN"/>
    <property type="match status" value="1"/>
</dbReference>
<keyword evidence="10" id="KW-1185">Reference proteome</keyword>
<dbReference type="PROSITE" id="PS50928">
    <property type="entry name" value="ABC_TM1"/>
    <property type="match status" value="1"/>
</dbReference>
<dbReference type="Proteomes" id="UP001332192">
    <property type="component" value="Chromosome"/>
</dbReference>
<dbReference type="InterPro" id="IPR035906">
    <property type="entry name" value="MetI-like_sf"/>
</dbReference>
<proteinExistence type="inferred from homology"/>
<keyword evidence="3" id="KW-1003">Cell membrane</keyword>
<feature type="domain" description="ABC transmembrane type-1" evidence="8">
    <location>
        <begin position="94"/>
        <end position="283"/>
    </location>
</feature>
<evidence type="ECO:0000259" key="8">
    <source>
        <dbReference type="PROSITE" id="PS50928"/>
    </source>
</evidence>
<evidence type="ECO:0000256" key="2">
    <source>
        <dbReference type="ARBA" id="ARBA00022448"/>
    </source>
</evidence>
<evidence type="ECO:0000256" key="5">
    <source>
        <dbReference type="ARBA" id="ARBA00022989"/>
    </source>
</evidence>
<comment type="subcellular location">
    <subcellularLocation>
        <location evidence="1 7">Cell membrane</location>
        <topology evidence="1 7">Multi-pass membrane protein</topology>
    </subcellularLocation>
</comment>
<feature type="transmembrane region" description="Helical" evidence="7">
    <location>
        <begin position="260"/>
        <end position="282"/>
    </location>
</feature>
<gene>
    <name evidence="9" type="ORF">U7230_14130</name>
</gene>
<evidence type="ECO:0000256" key="1">
    <source>
        <dbReference type="ARBA" id="ARBA00004651"/>
    </source>
</evidence>
<feature type="transmembrane region" description="Helical" evidence="7">
    <location>
        <begin position="32"/>
        <end position="53"/>
    </location>
</feature>
<evidence type="ECO:0000256" key="7">
    <source>
        <dbReference type="RuleBase" id="RU363032"/>
    </source>
</evidence>
<reference evidence="9 10" key="1">
    <citation type="journal article" date="2024" name="Front. Microbiol.">
        <title>Novel thermophilic genera Geochorda gen. nov. and Carboxydochorda gen. nov. from the deep terrestrial subsurface reveal the ecophysiological diversity in the class Limnochordia.</title>
        <authorList>
            <person name="Karnachuk O.V."/>
            <person name="Lukina A.P."/>
            <person name="Avakyan M.R."/>
            <person name="Kadnikov V.V."/>
            <person name="Begmatov S."/>
            <person name="Beletsky A.V."/>
            <person name="Vlasova K.G."/>
            <person name="Novikov A.A."/>
            <person name="Shcherbakova V.A."/>
            <person name="Mardanov A.V."/>
            <person name="Ravin N.V."/>
        </authorList>
    </citation>
    <scope>NUCLEOTIDE SEQUENCE [LARGE SCALE GENOMIC DNA]</scope>
    <source>
        <strain evidence="9 10">L945</strain>
    </source>
</reference>
<keyword evidence="5 7" id="KW-1133">Transmembrane helix</keyword>
<keyword evidence="2 7" id="KW-0813">Transport</keyword>
<accession>A0ABZ1BWM2</accession>
<dbReference type="InterPro" id="IPR025966">
    <property type="entry name" value="OppC_N"/>
</dbReference>
<dbReference type="InterPro" id="IPR000515">
    <property type="entry name" value="MetI-like"/>
</dbReference>
<sequence>MAQELSLRVHPEAPAAPSGLARAWARLRRDPVMIAAALVVAGLLGGGLLAPLLTPYSPHDADVLARLEPPGSSGHLLGTDHLGRDLLARLLYGGRTSLLVGFAAVLLAMAIGVPVGLISGFYGGRVDAVLMRLVDVLMAFPSVLLAIAIIAALGPGLMKTMVAVAIVGVPYYARIVRGLALSLKEKEFVEAARGIGAPAWWIMVRHILPHSSGPLLVAATLDVGWMITAAAGMSFLGLGAQPPTAEWGIMLSEGRQYIRVAPHVSVLPGMAIFLVVLSLNLLGDGLRDLWDPHQRGSGESAGYWS</sequence>
<dbReference type="EMBL" id="CP141615">
    <property type="protein sequence ID" value="WRP17202.1"/>
    <property type="molecule type" value="Genomic_DNA"/>
</dbReference>
<organism evidence="9 10">
    <name type="scientific">Carboxydichorda subterranea</name>
    <dbReference type="NCBI Taxonomy" id="3109565"/>
    <lineage>
        <taxon>Bacteria</taxon>
        <taxon>Bacillati</taxon>
        <taxon>Bacillota</taxon>
        <taxon>Limnochordia</taxon>
        <taxon>Limnochordales</taxon>
        <taxon>Geochordaceae</taxon>
        <taxon>Carboxydichorda</taxon>
    </lineage>
</organism>
<dbReference type="Gene3D" id="1.10.3720.10">
    <property type="entry name" value="MetI-like"/>
    <property type="match status" value="1"/>
</dbReference>
<dbReference type="CDD" id="cd06261">
    <property type="entry name" value="TM_PBP2"/>
    <property type="match status" value="1"/>
</dbReference>
<dbReference type="Pfam" id="PF00528">
    <property type="entry name" value="BPD_transp_1"/>
    <property type="match status" value="1"/>
</dbReference>
<dbReference type="PANTHER" id="PTHR43386">
    <property type="entry name" value="OLIGOPEPTIDE TRANSPORT SYSTEM PERMEASE PROTEIN APPC"/>
    <property type="match status" value="1"/>
</dbReference>
<comment type="similarity">
    <text evidence="7">Belongs to the binding-protein-dependent transport system permease family.</text>
</comment>
<evidence type="ECO:0000256" key="6">
    <source>
        <dbReference type="ARBA" id="ARBA00023136"/>
    </source>
</evidence>
<keyword evidence="4 7" id="KW-0812">Transmembrane</keyword>
<dbReference type="SUPFAM" id="SSF161098">
    <property type="entry name" value="MetI-like"/>
    <property type="match status" value="1"/>
</dbReference>
<feature type="transmembrane region" description="Helical" evidence="7">
    <location>
        <begin position="215"/>
        <end position="240"/>
    </location>
</feature>
<dbReference type="RefSeq" id="WP_324716474.1">
    <property type="nucleotide sequence ID" value="NZ_CP141615.1"/>
</dbReference>
<evidence type="ECO:0000256" key="3">
    <source>
        <dbReference type="ARBA" id="ARBA00022475"/>
    </source>
</evidence>
<evidence type="ECO:0000313" key="9">
    <source>
        <dbReference type="EMBL" id="WRP17202.1"/>
    </source>
</evidence>
<dbReference type="Pfam" id="PF12911">
    <property type="entry name" value="OppC_N"/>
    <property type="match status" value="1"/>
</dbReference>
<keyword evidence="6 7" id="KW-0472">Membrane</keyword>
<feature type="transmembrane region" description="Helical" evidence="7">
    <location>
        <begin position="133"/>
        <end position="154"/>
    </location>
</feature>
<name>A0ABZ1BWM2_9FIRM</name>
<evidence type="ECO:0000256" key="4">
    <source>
        <dbReference type="ARBA" id="ARBA00022692"/>
    </source>
</evidence>
<protein>
    <submittedName>
        <fullName evidence="9">ABC transporter permease</fullName>
    </submittedName>
</protein>
<dbReference type="InterPro" id="IPR050366">
    <property type="entry name" value="BP-dependent_transpt_permease"/>
</dbReference>
<evidence type="ECO:0000313" key="10">
    <source>
        <dbReference type="Proteomes" id="UP001332192"/>
    </source>
</evidence>